<dbReference type="InterPro" id="IPR049192">
    <property type="entry name" value="DUF4246_C"/>
</dbReference>
<proteinExistence type="predicted"/>
<dbReference type="EMBL" id="NBNE01010022">
    <property type="protein sequence ID" value="OWY97834.1"/>
    <property type="molecule type" value="Genomic_DNA"/>
</dbReference>
<dbReference type="STRING" id="4795.A0A225UXU6"/>
<keyword evidence="3" id="KW-1185">Reference proteome</keyword>
<feature type="domain" description="DUF4246" evidence="1">
    <location>
        <begin position="21"/>
        <end position="69"/>
    </location>
</feature>
<evidence type="ECO:0000259" key="1">
    <source>
        <dbReference type="Pfam" id="PF14033"/>
    </source>
</evidence>
<feature type="domain" description="DUF4246" evidence="1">
    <location>
        <begin position="81"/>
        <end position="227"/>
    </location>
</feature>
<dbReference type="AlphaFoldDB" id="A0A225UXU6"/>
<dbReference type="OrthoDB" id="59491at2759"/>
<evidence type="ECO:0000313" key="2">
    <source>
        <dbReference type="EMBL" id="OWY97834.1"/>
    </source>
</evidence>
<dbReference type="InterPro" id="IPR025340">
    <property type="entry name" value="DUF4246"/>
</dbReference>
<comment type="caution">
    <text evidence="2">The sequence shown here is derived from an EMBL/GenBank/DDBJ whole genome shotgun (WGS) entry which is preliminary data.</text>
</comment>
<dbReference type="Proteomes" id="UP000198211">
    <property type="component" value="Unassembled WGS sequence"/>
</dbReference>
<evidence type="ECO:0000313" key="3">
    <source>
        <dbReference type="Proteomes" id="UP000198211"/>
    </source>
</evidence>
<reference evidence="3" key="1">
    <citation type="submission" date="2017-03" db="EMBL/GenBank/DDBJ databases">
        <title>Phytopthora megakarya and P. palmivora, two closely related causual agents of cacao black pod achieved similar genome size and gene model numbers by different mechanisms.</title>
        <authorList>
            <person name="Ali S."/>
            <person name="Shao J."/>
            <person name="Larry D.J."/>
            <person name="Kronmiller B."/>
            <person name="Shen D."/>
            <person name="Strem M.D."/>
            <person name="Melnick R.L."/>
            <person name="Guiltinan M.J."/>
            <person name="Tyler B.M."/>
            <person name="Meinhardt L.W."/>
            <person name="Bailey B.A."/>
        </authorList>
    </citation>
    <scope>NUCLEOTIDE SEQUENCE [LARGE SCALE GENOMIC DNA]</scope>
    <source>
        <strain evidence="3">zdho120</strain>
    </source>
</reference>
<organism evidence="2 3">
    <name type="scientific">Phytophthora megakarya</name>
    <dbReference type="NCBI Taxonomy" id="4795"/>
    <lineage>
        <taxon>Eukaryota</taxon>
        <taxon>Sar</taxon>
        <taxon>Stramenopiles</taxon>
        <taxon>Oomycota</taxon>
        <taxon>Peronosporomycetes</taxon>
        <taxon>Peronosporales</taxon>
        <taxon>Peronosporaceae</taxon>
        <taxon>Phytophthora</taxon>
    </lineage>
</organism>
<accession>A0A225UXU6</accession>
<protein>
    <recommendedName>
        <fullName evidence="1">DUF4246 domain-containing protein</fullName>
    </recommendedName>
</protein>
<dbReference type="Pfam" id="PF14033">
    <property type="entry name" value="DUF4246"/>
    <property type="match status" value="2"/>
</dbReference>
<dbReference type="PANTHER" id="PTHR33119">
    <property type="entry name" value="IFI3P"/>
    <property type="match status" value="1"/>
</dbReference>
<name>A0A225UXU6_9STRA</name>
<gene>
    <name evidence="2" type="ORF">PHMEG_00031538</name>
</gene>
<sequence length="297" mass="34054">MHQLMFNGSDIVEGPDGSDIVFQWVPTDLIVTQGGDDNDFKVRCLSYINSLHPEQHKDMYKSIEDIFADLPDVISLPQKSKVSLQGKTLQVIVKFADIILTPGNPWYRGGEWHIEGTPAENIVETGIYYFDCENITVPRLELRAEIEEPFYQQNDDSGVAGTFGLLHGDRLIQEFGFVQAMTSRCVVFPNSLQHRVEPRKSLAFFLIDFNKSIPSTSVIPPQQQTWRECGFELTIEKHRLVDVEPNIRAMLPRGTPLIQAKQQRLDLMKQRSAEGSDDEEGHEHSRWYTRFFCVCEY</sequence>
<dbReference type="PANTHER" id="PTHR33119:SF1">
    <property type="entry name" value="FE2OG DIOXYGENASE DOMAIN-CONTAINING PROTEIN"/>
    <property type="match status" value="1"/>
</dbReference>